<evidence type="ECO:0000313" key="2">
    <source>
        <dbReference type="EMBL" id="EDX74113.1"/>
    </source>
</evidence>
<dbReference type="OrthoDB" id="5379188at2"/>
<dbReference type="HOGENOM" id="CLU_061527_0_0_3"/>
<evidence type="ECO:0000259" key="1">
    <source>
        <dbReference type="SMART" id="SM00507"/>
    </source>
</evidence>
<dbReference type="Proteomes" id="UP000003835">
    <property type="component" value="Unassembled WGS sequence"/>
</dbReference>
<dbReference type="InterPro" id="IPR040836">
    <property type="entry name" value="SAVED"/>
</dbReference>
<reference evidence="2 3" key="1">
    <citation type="submission" date="2008-07" db="EMBL/GenBank/DDBJ databases">
        <authorList>
            <person name="Tandeau de Marsac N."/>
            <person name="Ferriera S."/>
            <person name="Johnson J."/>
            <person name="Kravitz S."/>
            <person name="Beeson K."/>
            <person name="Sutton G."/>
            <person name="Rogers Y.-H."/>
            <person name="Friedman R."/>
            <person name="Frazier M."/>
            <person name="Venter J.C."/>
        </authorList>
    </citation>
    <scope>NUCLEOTIDE SEQUENCE [LARGE SCALE GENOMIC DNA]</scope>
    <source>
        <strain evidence="2 3">PCC 7420</strain>
    </source>
</reference>
<name>B4VV43_9CYAN</name>
<dbReference type="NCBIfam" id="NF033611">
    <property type="entry name" value="SAVED"/>
    <property type="match status" value="1"/>
</dbReference>
<protein>
    <recommendedName>
        <fullName evidence="1">HNH nuclease domain-containing protein</fullName>
    </recommendedName>
</protein>
<feature type="domain" description="HNH nuclease" evidence="1">
    <location>
        <begin position="12"/>
        <end position="83"/>
    </location>
</feature>
<keyword evidence="3" id="KW-1185">Reference proteome</keyword>
<dbReference type="Pfam" id="PF18145">
    <property type="entry name" value="SAVED"/>
    <property type="match status" value="1"/>
</dbReference>
<sequence length="379" mass="43848">MVKRKSIPESTKLKLWVKSAGRCEFKGCNKPVWYNGLTLSEGNFAEVAHIIGSSKDGPRGTEQSEELQVDFHNLMLLCQQCHKEIDNHPERYPIELLRTWKQEHEDRIEIQTSYPEDIHKSTVLLFSVNIGSRTVPISGEAFRNAMFPKFPTDQKGIKIEEKEFDRLGTPEQWQAFAKTRIERKIQRYLDEGIDDIKIKHLSIFAIAPMPLLIYLGKCVGDTVPADIYQSHRTIENTSRTWSWQEEANIELSYSVSCEEYNKGDIVFIKLEISDTIKLDKYDQLISKICSIYRITVPEPSPHFLKTKRQLEIFSYEYRKLLNEIQAKHGKNCKISILPAVPVSIAVECGRVILPTKDPKIYVCEYYKEKGEFKTVLQVN</sequence>
<dbReference type="AlphaFoldDB" id="B4VV43"/>
<proteinExistence type="predicted"/>
<dbReference type="CDD" id="cd00085">
    <property type="entry name" value="HNHc"/>
    <property type="match status" value="1"/>
</dbReference>
<accession>B4VV43</accession>
<dbReference type="InterPro" id="IPR003615">
    <property type="entry name" value="HNH_nuc"/>
</dbReference>
<dbReference type="eggNOG" id="COG1403">
    <property type="taxonomic scope" value="Bacteria"/>
</dbReference>
<dbReference type="SMART" id="SM00507">
    <property type="entry name" value="HNHc"/>
    <property type="match status" value="1"/>
</dbReference>
<gene>
    <name evidence="2" type="ORF">MC7420_4098</name>
</gene>
<dbReference type="RefSeq" id="WP_006102418.1">
    <property type="nucleotide sequence ID" value="NZ_DS989854.1"/>
</dbReference>
<organism evidence="2 3">
    <name type="scientific">Coleofasciculus chthonoplastes PCC 7420</name>
    <dbReference type="NCBI Taxonomy" id="118168"/>
    <lineage>
        <taxon>Bacteria</taxon>
        <taxon>Bacillati</taxon>
        <taxon>Cyanobacteriota</taxon>
        <taxon>Cyanophyceae</taxon>
        <taxon>Coleofasciculales</taxon>
        <taxon>Coleofasciculaceae</taxon>
        <taxon>Coleofasciculus</taxon>
    </lineage>
</organism>
<dbReference type="STRING" id="118168.MC7420_4098"/>
<evidence type="ECO:0000313" key="3">
    <source>
        <dbReference type="Proteomes" id="UP000003835"/>
    </source>
</evidence>
<dbReference type="EMBL" id="DS989854">
    <property type="protein sequence ID" value="EDX74113.1"/>
    <property type="molecule type" value="Genomic_DNA"/>
</dbReference>